<evidence type="ECO:0000313" key="7">
    <source>
        <dbReference type="Proteomes" id="UP000239772"/>
    </source>
</evidence>
<dbReference type="GO" id="GO:0003677">
    <property type="term" value="F:DNA binding"/>
    <property type="evidence" value="ECO:0007669"/>
    <property type="project" value="UniProtKB-KW"/>
</dbReference>
<keyword evidence="1" id="KW-0805">Transcription regulation</keyword>
<dbReference type="OrthoDB" id="3525895at2"/>
<dbReference type="PROSITE" id="PS50042">
    <property type="entry name" value="CNMP_BINDING_3"/>
    <property type="match status" value="1"/>
</dbReference>
<gene>
    <name evidence="6" type="ORF">SLNSH_08055</name>
</gene>
<dbReference type="SUPFAM" id="SSF46785">
    <property type="entry name" value="Winged helix' DNA-binding domain"/>
    <property type="match status" value="1"/>
</dbReference>
<keyword evidence="2" id="KW-0238">DNA-binding</keyword>
<dbReference type="InterPro" id="IPR050397">
    <property type="entry name" value="Env_Response_Regulators"/>
</dbReference>
<feature type="domain" description="HTH crp-type" evidence="5">
    <location>
        <begin position="149"/>
        <end position="222"/>
    </location>
</feature>
<proteinExistence type="predicted"/>
<dbReference type="InterPro" id="IPR014710">
    <property type="entry name" value="RmlC-like_jellyroll"/>
</dbReference>
<evidence type="ECO:0000259" key="4">
    <source>
        <dbReference type="PROSITE" id="PS50042"/>
    </source>
</evidence>
<dbReference type="SMART" id="SM00100">
    <property type="entry name" value="cNMP"/>
    <property type="match status" value="1"/>
</dbReference>
<dbReference type="PROSITE" id="PS00889">
    <property type="entry name" value="CNMP_BINDING_2"/>
    <property type="match status" value="1"/>
</dbReference>
<dbReference type="GO" id="GO:0003700">
    <property type="term" value="F:DNA-binding transcription factor activity"/>
    <property type="evidence" value="ECO:0007669"/>
    <property type="project" value="TreeGrafter"/>
</dbReference>
<dbReference type="SMART" id="SM00419">
    <property type="entry name" value="HTH_CRP"/>
    <property type="match status" value="1"/>
</dbReference>
<accession>A0A2T1HV37</accession>
<dbReference type="GO" id="GO:0005829">
    <property type="term" value="C:cytosol"/>
    <property type="evidence" value="ECO:0007669"/>
    <property type="project" value="TreeGrafter"/>
</dbReference>
<dbReference type="CDD" id="cd00038">
    <property type="entry name" value="CAP_ED"/>
    <property type="match status" value="1"/>
</dbReference>
<dbReference type="RefSeq" id="WP_106336170.1">
    <property type="nucleotide sequence ID" value="NZ_PVZS01000007.1"/>
</dbReference>
<sequence>MSERQGAVSLESLEIFAGANPEVLAQIARRMQRRPLGKGELLFSAGDPSDALYIVVDGRIRIWTVSAAGAEVTLNVLTPGALFGEIGMLDGSGRTAGASAMAPSQVVSISRGVFFDALDRDPRIARNVIQVLCARLRWTSARMEDATLRQGPQRLARILGHLAAEHGRKTARGVEIQIKLTQGELAQWTAMSRESLNKLLSRWGDDGLVIQDGGRIVIKDVDELEELAEFG</sequence>
<dbReference type="AlphaFoldDB" id="A0A2T1HV37"/>
<comment type="caution">
    <text evidence="6">The sequence shown here is derived from an EMBL/GenBank/DDBJ whole genome shotgun (WGS) entry which is preliminary data.</text>
</comment>
<dbReference type="Proteomes" id="UP000239772">
    <property type="component" value="Unassembled WGS sequence"/>
</dbReference>
<feature type="domain" description="Cyclic nucleotide-binding" evidence="4">
    <location>
        <begin position="15"/>
        <end position="135"/>
    </location>
</feature>
<dbReference type="InterPro" id="IPR018490">
    <property type="entry name" value="cNMP-bd_dom_sf"/>
</dbReference>
<dbReference type="InterPro" id="IPR018488">
    <property type="entry name" value="cNMP-bd_CS"/>
</dbReference>
<name>A0A2T1HV37_9HYPH</name>
<dbReference type="Pfam" id="PF00027">
    <property type="entry name" value="cNMP_binding"/>
    <property type="match status" value="1"/>
</dbReference>
<keyword evidence="7" id="KW-1185">Reference proteome</keyword>
<evidence type="ECO:0000313" key="6">
    <source>
        <dbReference type="EMBL" id="PSC05533.1"/>
    </source>
</evidence>
<protein>
    <submittedName>
        <fullName evidence="6">Crp/Fnr family transcriptional regulator</fullName>
    </submittedName>
</protein>
<evidence type="ECO:0000256" key="2">
    <source>
        <dbReference type="ARBA" id="ARBA00023125"/>
    </source>
</evidence>
<evidence type="ECO:0000256" key="1">
    <source>
        <dbReference type="ARBA" id="ARBA00023015"/>
    </source>
</evidence>
<organism evidence="6 7">
    <name type="scientific">Alsobacter soli</name>
    <dbReference type="NCBI Taxonomy" id="2109933"/>
    <lineage>
        <taxon>Bacteria</taxon>
        <taxon>Pseudomonadati</taxon>
        <taxon>Pseudomonadota</taxon>
        <taxon>Alphaproteobacteria</taxon>
        <taxon>Hyphomicrobiales</taxon>
        <taxon>Alsobacteraceae</taxon>
        <taxon>Alsobacter</taxon>
    </lineage>
</organism>
<keyword evidence="3" id="KW-0804">Transcription</keyword>
<dbReference type="PANTHER" id="PTHR24567">
    <property type="entry name" value="CRP FAMILY TRANSCRIPTIONAL REGULATORY PROTEIN"/>
    <property type="match status" value="1"/>
</dbReference>
<dbReference type="SUPFAM" id="SSF51206">
    <property type="entry name" value="cAMP-binding domain-like"/>
    <property type="match status" value="1"/>
</dbReference>
<dbReference type="Gene3D" id="2.60.120.10">
    <property type="entry name" value="Jelly Rolls"/>
    <property type="match status" value="1"/>
</dbReference>
<dbReference type="Gene3D" id="1.10.10.10">
    <property type="entry name" value="Winged helix-like DNA-binding domain superfamily/Winged helix DNA-binding domain"/>
    <property type="match status" value="1"/>
</dbReference>
<dbReference type="EMBL" id="PVZS01000007">
    <property type="protein sequence ID" value="PSC05533.1"/>
    <property type="molecule type" value="Genomic_DNA"/>
</dbReference>
<dbReference type="PANTHER" id="PTHR24567:SF68">
    <property type="entry name" value="DNA-BINDING TRANSCRIPTIONAL DUAL REGULATOR CRP"/>
    <property type="match status" value="1"/>
</dbReference>
<dbReference type="InterPro" id="IPR036390">
    <property type="entry name" value="WH_DNA-bd_sf"/>
</dbReference>
<evidence type="ECO:0000259" key="5">
    <source>
        <dbReference type="PROSITE" id="PS51063"/>
    </source>
</evidence>
<dbReference type="InterPro" id="IPR036388">
    <property type="entry name" value="WH-like_DNA-bd_sf"/>
</dbReference>
<dbReference type="PROSITE" id="PS51063">
    <property type="entry name" value="HTH_CRP_2"/>
    <property type="match status" value="1"/>
</dbReference>
<dbReference type="Pfam" id="PF13545">
    <property type="entry name" value="HTH_Crp_2"/>
    <property type="match status" value="1"/>
</dbReference>
<evidence type="ECO:0000256" key="3">
    <source>
        <dbReference type="ARBA" id="ARBA00023163"/>
    </source>
</evidence>
<dbReference type="InterPro" id="IPR012318">
    <property type="entry name" value="HTH_CRP"/>
</dbReference>
<reference evidence="7" key="1">
    <citation type="submission" date="2018-03" db="EMBL/GenBank/DDBJ databases">
        <authorList>
            <person name="Sun L."/>
            <person name="Liu H."/>
            <person name="Chen W."/>
            <person name="Huang K."/>
            <person name="Liu W."/>
            <person name="Gao X."/>
        </authorList>
    </citation>
    <scope>NUCLEOTIDE SEQUENCE [LARGE SCALE GENOMIC DNA]</scope>
    <source>
        <strain evidence="7">SH9</strain>
    </source>
</reference>
<dbReference type="InterPro" id="IPR000595">
    <property type="entry name" value="cNMP-bd_dom"/>
</dbReference>